<name>A0ABR7QEN0_9FLAO</name>
<dbReference type="InterPro" id="IPR036513">
    <property type="entry name" value="STAS_dom_sf"/>
</dbReference>
<evidence type="ECO:0000313" key="1">
    <source>
        <dbReference type="EMBL" id="MBC8756999.1"/>
    </source>
</evidence>
<evidence type="ECO:0000313" key="2">
    <source>
        <dbReference type="Proteomes" id="UP000619238"/>
    </source>
</evidence>
<sequence>MALQITAQNGTFLVHGQLNTTTKQSFIIHFEEIIELHHNIVINIDGITEIDEAGLEGIKSLIAIAVQNQKMFSVIGNGCKNIYQDFNCSQVA</sequence>
<organism evidence="1 2">
    <name type="scientific">Kordia aestuariivivens</name>
    <dbReference type="NCBI Taxonomy" id="2759037"/>
    <lineage>
        <taxon>Bacteria</taxon>
        <taxon>Pseudomonadati</taxon>
        <taxon>Bacteroidota</taxon>
        <taxon>Flavobacteriia</taxon>
        <taxon>Flavobacteriales</taxon>
        <taxon>Flavobacteriaceae</taxon>
        <taxon>Kordia</taxon>
    </lineage>
</organism>
<dbReference type="Proteomes" id="UP000619238">
    <property type="component" value="Unassembled WGS sequence"/>
</dbReference>
<accession>A0ABR7QEN0</accession>
<comment type="caution">
    <text evidence="1">The sequence shown here is derived from an EMBL/GenBank/DDBJ whole genome shotgun (WGS) entry which is preliminary data.</text>
</comment>
<keyword evidence="2" id="KW-1185">Reference proteome</keyword>
<dbReference type="RefSeq" id="WP_187564039.1">
    <property type="nucleotide sequence ID" value="NZ_JACGWS010000015.1"/>
</dbReference>
<gene>
    <name evidence="1" type="ORF">H2O64_20170</name>
</gene>
<protein>
    <recommendedName>
        <fullName evidence="3">STAS domain-containing protein</fullName>
    </recommendedName>
</protein>
<proteinExistence type="predicted"/>
<dbReference type="EMBL" id="JACGWS010000015">
    <property type="protein sequence ID" value="MBC8756999.1"/>
    <property type="molecule type" value="Genomic_DNA"/>
</dbReference>
<evidence type="ECO:0008006" key="3">
    <source>
        <dbReference type="Google" id="ProtNLM"/>
    </source>
</evidence>
<dbReference type="SUPFAM" id="SSF52091">
    <property type="entry name" value="SpoIIaa-like"/>
    <property type="match status" value="1"/>
</dbReference>
<reference evidence="1 2" key="1">
    <citation type="submission" date="2020-07" db="EMBL/GenBank/DDBJ databases">
        <title>Description of Kordia aestuariivivens sp. nov., isolated from a tidal flat.</title>
        <authorList>
            <person name="Park S."/>
            <person name="Yoon J.-H."/>
        </authorList>
    </citation>
    <scope>NUCLEOTIDE SEQUENCE [LARGE SCALE GENOMIC DNA]</scope>
    <source>
        <strain evidence="1 2">YSTF-M3</strain>
    </source>
</reference>